<dbReference type="EMBL" id="JACCFW010000001">
    <property type="protein sequence ID" value="NYJ73747.1"/>
    <property type="molecule type" value="Genomic_DNA"/>
</dbReference>
<evidence type="ECO:0000313" key="4">
    <source>
        <dbReference type="Proteomes" id="UP000571817"/>
    </source>
</evidence>
<keyword evidence="2" id="KW-0812">Transmembrane</keyword>
<dbReference type="RefSeq" id="WP_179479187.1">
    <property type="nucleotide sequence ID" value="NZ_JACCFW010000001.1"/>
</dbReference>
<evidence type="ECO:0000256" key="2">
    <source>
        <dbReference type="SAM" id="Phobius"/>
    </source>
</evidence>
<feature type="region of interest" description="Disordered" evidence="1">
    <location>
        <begin position="86"/>
        <end position="144"/>
    </location>
</feature>
<keyword evidence="2" id="KW-0472">Membrane</keyword>
<protein>
    <submittedName>
        <fullName evidence="3">Uncharacterized protein</fullName>
    </submittedName>
</protein>
<keyword evidence="2" id="KW-1133">Transmembrane helix</keyword>
<sequence>MILGRRWAAGAYWAVAVVLAVLAAVGGAQWGLSQAPSFHGDDNNGAPATSASHVIYSVFGALICGLAVLALASGVFFVLWARERRRRTDDEHDDDVREDDMDIDEVEGMFAADDEATDDAPEPRSEPAADGDRDAEGHATARRD</sequence>
<evidence type="ECO:0000313" key="3">
    <source>
        <dbReference type="EMBL" id="NYJ73747.1"/>
    </source>
</evidence>
<keyword evidence="4" id="KW-1185">Reference proteome</keyword>
<feature type="compositionally biased region" description="Acidic residues" evidence="1">
    <location>
        <begin position="91"/>
        <end position="120"/>
    </location>
</feature>
<accession>A0A853DAW7</accession>
<feature type="compositionally biased region" description="Basic and acidic residues" evidence="1">
    <location>
        <begin position="121"/>
        <end position="144"/>
    </location>
</feature>
<dbReference type="AlphaFoldDB" id="A0A853DAW7"/>
<proteinExistence type="predicted"/>
<evidence type="ECO:0000256" key="1">
    <source>
        <dbReference type="SAM" id="MobiDB-lite"/>
    </source>
</evidence>
<feature type="transmembrane region" description="Helical" evidence="2">
    <location>
        <begin position="12"/>
        <end position="33"/>
    </location>
</feature>
<gene>
    <name evidence="3" type="ORF">HNR15_000710</name>
</gene>
<comment type="caution">
    <text evidence="3">The sequence shown here is derived from an EMBL/GenBank/DDBJ whole genome shotgun (WGS) entry which is preliminary data.</text>
</comment>
<name>A0A853DAW7_9MICO</name>
<organism evidence="3 4">
    <name type="scientific">Allobranchiibius huperziae</name>
    <dbReference type="NCBI Taxonomy" id="1874116"/>
    <lineage>
        <taxon>Bacteria</taxon>
        <taxon>Bacillati</taxon>
        <taxon>Actinomycetota</taxon>
        <taxon>Actinomycetes</taxon>
        <taxon>Micrococcales</taxon>
        <taxon>Dermacoccaceae</taxon>
        <taxon>Allobranchiibius</taxon>
    </lineage>
</organism>
<dbReference type="Proteomes" id="UP000571817">
    <property type="component" value="Unassembled WGS sequence"/>
</dbReference>
<feature type="transmembrane region" description="Helical" evidence="2">
    <location>
        <begin position="53"/>
        <end position="80"/>
    </location>
</feature>
<reference evidence="3 4" key="1">
    <citation type="submission" date="2020-07" db="EMBL/GenBank/DDBJ databases">
        <title>Sequencing the genomes of 1000 actinobacteria strains.</title>
        <authorList>
            <person name="Klenk H.-P."/>
        </authorList>
    </citation>
    <scope>NUCLEOTIDE SEQUENCE [LARGE SCALE GENOMIC DNA]</scope>
    <source>
        <strain evidence="3 4">DSM 29531</strain>
    </source>
</reference>